<evidence type="ECO:0008006" key="3">
    <source>
        <dbReference type="Google" id="ProtNLM"/>
    </source>
</evidence>
<dbReference type="Proteomes" id="UP000183365">
    <property type="component" value="Unassembled WGS sequence"/>
</dbReference>
<dbReference type="InterPro" id="IPR052058">
    <property type="entry name" value="Alcohol_O-acetyltransferase"/>
</dbReference>
<evidence type="ECO:0000313" key="1">
    <source>
        <dbReference type="EMBL" id="SGZ38752.1"/>
    </source>
</evidence>
<reference evidence="2" key="1">
    <citation type="submission" date="2016-11" db="EMBL/GenBank/DDBJ databases">
        <authorList>
            <person name="Guldener U."/>
        </authorList>
    </citation>
    <scope>NUCLEOTIDE SEQUENCE [LARGE SCALE GENOMIC DNA]</scope>
</reference>
<dbReference type="EMBL" id="FQNF01000012">
    <property type="protein sequence ID" value="SGZ38752.1"/>
    <property type="molecule type" value="Genomic_DNA"/>
</dbReference>
<keyword evidence="2" id="KW-1185">Reference proteome</keyword>
<dbReference type="VEuPathDB" id="FungiDB:HGUI_00952"/>
<name>A0A1L0AXD2_9ASCO</name>
<proteinExistence type="predicted"/>
<dbReference type="AlphaFoldDB" id="A0A1L0AXD2"/>
<sequence length="532" mass="61357">MHDQVKSGKKYLLTPFQKYFLYREQFKLFSSTVYVGAELNEDFNVSIDLIKMALKHMFQKDANKELLLQINKDNLMYNEGKNKQHKRSEIFLVNEKDLCYEDFVSVYDDDITGIADPCLVEDILKNKLDIGFGNMPLWRVYYLPRIKCLIFNYSHIFYDGMSGTFFLDLLLEELEAINTKTEVTEKLNVNDLSLLKRNNVCIVDADLLDLNIIDVFPRANLMSMLFLKFCLKSLLEIMTALYRGLLTMMSKNALKLKFKSNLPSEANVFVQHSDYYVIKGNHMTKLLLICKQNEFSFNSLLLSLLSLSGPEGSMGINLDNKYLFTYNHEISIPLNARRFLLRGETLQDKIGMFVTGGKIQTCDIKMNLCENDTYDTVINLAKDMNKKVKKVCLQNFQETVDEVGLLNFLANNTMKKLDSIFKDNPKKICDYELSNLGCTNKKYTHLIKRLVFNQSFNPRSSNMTVSCITGGISGDCVLSFMTTKEQELCNWCDRFNKVLGLFLNSVDIVTQNKKEQITEIIKEKKDIGSLRN</sequence>
<protein>
    <recommendedName>
        <fullName evidence="3">Alcohol acetyltransferase</fullName>
    </recommendedName>
</protein>
<gene>
    <name evidence="1" type="ORF">HGUI_00952</name>
</gene>
<accession>A0A1L0AXD2</accession>
<organism evidence="1 2">
    <name type="scientific">Hanseniaspora guilliermondii</name>
    <dbReference type="NCBI Taxonomy" id="56406"/>
    <lineage>
        <taxon>Eukaryota</taxon>
        <taxon>Fungi</taxon>
        <taxon>Dikarya</taxon>
        <taxon>Ascomycota</taxon>
        <taxon>Saccharomycotina</taxon>
        <taxon>Saccharomycetes</taxon>
        <taxon>Saccharomycodales</taxon>
        <taxon>Saccharomycodaceae</taxon>
        <taxon>Hanseniaspora</taxon>
    </lineage>
</organism>
<dbReference type="PANTHER" id="PTHR28037">
    <property type="entry name" value="ALCOHOL O-ACETYLTRANSFERASE 1-RELATED"/>
    <property type="match status" value="1"/>
</dbReference>
<evidence type="ECO:0000313" key="2">
    <source>
        <dbReference type="Proteomes" id="UP000183365"/>
    </source>
</evidence>
<dbReference type="PANTHER" id="PTHR28037:SF1">
    <property type="entry name" value="ALCOHOL O-ACETYLTRANSFERASE 1-RELATED"/>
    <property type="match status" value="1"/>
</dbReference>
<dbReference type="InterPro" id="IPR010828">
    <property type="entry name" value="Atf2/Sli1-like"/>
</dbReference>
<dbReference type="Pfam" id="PF07247">
    <property type="entry name" value="AATase"/>
    <property type="match status" value="1"/>
</dbReference>